<feature type="non-terminal residue" evidence="1">
    <location>
        <position position="1"/>
    </location>
</feature>
<dbReference type="PANTHER" id="PTHR42648">
    <property type="entry name" value="TRANSPOSASE, PUTATIVE-RELATED"/>
    <property type="match status" value="1"/>
</dbReference>
<dbReference type="SUPFAM" id="SSF53098">
    <property type="entry name" value="Ribonuclease H-like"/>
    <property type="match status" value="1"/>
</dbReference>
<dbReference type="PANTHER" id="PTHR42648:SF27">
    <property type="entry name" value="RNA-DIRECTED DNA POLYMERASE"/>
    <property type="match status" value="1"/>
</dbReference>
<reference evidence="1" key="1">
    <citation type="submission" date="2018-05" db="EMBL/GenBank/DDBJ databases">
        <title>Draft genome of Mucuna pruriens seed.</title>
        <authorList>
            <person name="Nnadi N.E."/>
            <person name="Vos R."/>
            <person name="Hasami M.H."/>
            <person name="Devisetty U.K."/>
            <person name="Aguiy J.C."/>
        </authorList>
    </citation>
    <scope>NUCLEOTIDE SEQUENCE [LARGE SCALE GENOMIC DNA]</scope>
    <source>
        <strain evidence="1">JCA_2017</strain>
    </source>
</reference>
<dbReference type="STRING" id="157652.A0A371FH79"/>
<dbReference type="AlphaFoldDB" id="A0A371FH79"/>
<comment type="caution">
    <text evidence="1">The sequence shown here is derived from an EMBL/GenBank/DDBJ whole genome shotgun (WGS) entry which is preliminary data.</text>
</comment>
<dbReference type="InterPro" id="IPR012337">
    <property type="entry name" value="RNaseH-like_sf"/>
</dbReference>
<dbReference type="EMBL" id="QJKJ01009123">
    <property type="protein sequence ID" value="RDX77636.1"/>
    <property type="molecule type" value="Genomic_DNA"/>
</dbReference>
<keyword evidence="2" id="KW-1185">Reference proteome</keyword>
<dbReference type="OrthoDB" id="1749397at2759"/>
<protein>
    <recommendedName>
        <fullName evidence="3">Integrase catalytic domain-containing protein</fullName>
    </recommendedName>
</protein>
<dbReference type="Proteomes" id="UP000257109">
    <property type="component" value="Unassembled WGS sequence"/>
</dbReference>
<organism evidence="1 2">
    <name type="scientific">Mucuna pruriens</name>
    <name type="common">Velvet bean</name>
    <name type="synonym">Dolichos pruriens</name>
    <dbReference type="NCBI Taxonomy" id="157652"/>
    <lineage>
        <taxon>Eukaryota</taxon>
        <taxon>Viridiplantae</taxon>
        <taxon>Streptophyta</taxon>
        <taxon>Embryophyta</taxon>
        <taxon>Tracheophyta</taxon>
        <taxon>Spermatophyta</taxon>
        <taxon>Magnoliopsida</taxon>
        <taxon>eudicotyledons</taxon>
        <taxon>Gunneridae</taxon>
        <taxon>Pentapetalae</taxon>
        <taxon>rosids</taxon>
        <taxon>fabids</taxon>
        <taxon>Fabales</taxon>
        <taxon>Fabaceae</taxon>
        <taxon>Papilionoideae</taxon>
        <taxon>50 kb inversion clade</taxon>
        <taxon>NPAAA clade</taxon>
        <taxon>indigoferoid/millettioid clade</taxon>
        <taxon>Phaseoleae</taxon>
        <taxon>Mucuna</taxon>
    </lineage>
</organism>
<dbReference type="InterPro" id="IPR039537">
    <property type="entry name" value="Retrotran_Ty1/copia-like"/>
</dbReference>
<evidence type="ECO:0000313" key="1">
    <source>
        <dbReference type="EMBL" id="RDX77636.1"/>
    </source>
</evidence>
<evidence type="ECO:0008006" key="3">
    <source>
        <dbReference type="Google" id="ProtNLM"/>
    </source>
</evidence>
<dbReference type="InterPro" id="IPR036397">
    <property type="entry name" value="RNaseH_sf"/>
</dbReference>
<proteinExistence type="predicted"/>
<name>A0A371FH79_MUCPR</name>
<gene>
    <name evidence="1" type="ORF">CR513_42200</name>
</gene>
<dbReference type="GO" id="GO:0003676">
    <property type="term" value="F:nucleic acid binding"/>
    <property type="evidence" value="ECO:0007669"/>
    <property type="project" value="InterPro"/>
</dbReference>
<evidence type="ECO:0000313" key="2">
    <source>
        <dbReference type="Proteomes" id="UP000257109"/>
    </source>
</evidence>
<dbReference type="Gene3D" id="3.30.420.10">
    <property type="entry name" value="Ribonuclease H-like superfamily/Ribonuclease H"/>
    <property type="match status" value="1"/>
</dbReference>
<sequence length="107" mass="12462">MDMICSYHKAFVHIDVCGSLSTMAKGGLQYVVTFIDDFSRYRFLYLMKYKSKTFEKLKEFKNEVQNQHARILKLFNHIKVGYALLIAAFTFNCDPLKAVLKTGCEIY</sequence>
<accession>A0A371FH79</accession>